<organism evidence="1 2">
    <name type="scientific">Gossypium arboreum</name>
    <name type="common">Tree cotton</name>
    <name type="synonym">Gossypium nanking</name>
    <dbReference type="NCBI Taxonomy" id="29729"/>
    <lineage>
        <taxon>Eukaryota</taxon>
        <taxon>Viridiplantae</taxon>
        <taxon>Streptophyta</taxon>
        <taxon>Embryophyta</taxon>
        <taxon>Tracheophyta</taxon>
        <taxon>Spermatophyta</taxon>
        <taxon>Magnoliopsida</taxon>
        <taxon>eudicotyledons</taxon>
        <taxon>Gunneridae</taxon>
        <taxon>Pentapetalae</taxon>
        <taxon>rosids</taxon>
        <taxon>malvids</taxon>
        <taxon>Malvales</taxon>
        <taxon>Malvaceae</taxon>
        <taxon>Malvoideae</taxon>
        <taxon>Gossypium</taxon>
    </lineage>
</organism>
<gene>
    <name evidence="1" type="ORF">F383_11461</name>
</gene>
<sequence length="67" mass="7817">MSDMSLGLPFWLRTYKCCGLTTAHMRLPIYQLRFDSLLILDKLELYIILSSCRLSKLCDLAKLVIMF</sequence>
<accession>A0A0B0PVE1</accession>
<reference evidence="2" key="1">
    <citation type="submission" date="2014-09" db="EMBL/GenBank/DDBJ databases">
        <authorList>
            <person name="Mudge J."/>
            <person name="Ramaraj T."/>
            <person name="Lindquist I.E."/>
            <person name="Bharti A.K."/>
            <person name="Sundararajan A."/>
            <person name="Cameron C.T."/>
            <person name="Woodward J.E."/>
            <person name="May G.D."/>
            <person name="Brubaker C."/>
            <person name="Broadhvest J."/>
            <person name="Wilkins T.A."/>
        </authorList>
    </citation>
    <scope>NUCLEOTIDE SEQUENCE</scope>
    <source>
        <strain evidence="2">cv. AKA8401</strain>
    </source>
</reference>
<protein>
    <submittedName>
        <fullName evidence="1">Dihydroorotase</fullName>
    </submittedName>
</protein>
<dbReference type="EMBL" id="KN447361">
    <property type="protein sequence ID" value="KHG28985.1"/>
    <property type="molecule type" value="Genomic_DNA"/>
</dbReference>
<dbReference type="AlphaFoldDB" id="A0A0B0PVE1"/>
<name>A0A0B0PVE1_GOSAR</name>
<dbReference type="Proteomes" id="UP000032142">
    <property type="component" value="Unassembled WGS sequence"/>
</dbReference>
<evidence type="ECO:0000313" key="2">
    <source>
        <dbReference type="Proteomes" id="UP000032142"/>
    </source>
</evidence>
<keyword evidence="2" id="KW-1185">Reference proteome</keyword>
<evidence type="ECO:0000313" key="1">
    <source>
        <dbReference type="EMBL" id="KHG28985.1"/>
    </source>
</evidence>
<proteinExistence type="predicted"/>